<reference evidence="2" key="2">
    <citation type="journal article" date="2015" name="Data Brief">
        <title>Shoot transcriptome of the giant reed, Arundo donax.</title>
        <authorList>
            <person name="Barrero R.A."/>
            <person name="Guerrero F.D."/>
            <person name="Moolhuijzen P."/>
            <person name="Goolsby J.A."/>
            <person name="Tidwell J."/>
            <person name="Bellgard S.E."/>
            <person name="Bellgard M.I."/>
        </authorList>
    </citation>
    <scope>NUCLEOTIDE SEQUENCE</scope>
    <source>
        <tissue evidence="2">Shoot tissue taken approximately 20 cm above the soil surface</tissue>
    </source>
</reference>
<name>A0A0A9FM28_ARUDO</name>
<proteinExistence type="predicted"/>
<reference evidence="2" key="1">
    <citation type="submission" date="2014-09" db="EMBL/GenBank/DDBJ databases">
        <authorList>
            <person name="Magalhaes I.L.F."/>
            <person name="Oliveira U."/>
            <person name="Santos F.R."/>
            <person name="Vidigal T.H.D.A."/>
            <person name="Brescovit A.D."/>
            <person name="Santos A.J."/>
        </authorList>
    </citation>
    <scope>NUCLEOTIDE SEQUENCE</scope>
    <source>
        <tissue evidence="2">Shoot tissue taken approximately 20 cm above the soil surface</tissue>
    </source>
</reference>
<organism evidence="2">
    <name type="scientific">Arundo donax</name>
    <name type="common">Giant reed</name>
    <name type="synonym">Donax arundinaceus</name>
    <dbReference type="NCBI Taxonomy" id="35708"/>
    <lineage>
        <taxon>Eukaryota</taxon>
        <taxon>Viridiplantae</taxon>
        <taxon>Streptophyta</taxon>
        <taxon>Embryophyta</taxon>
        <taxon>Tracheophyta</taxon>
        <taxon>Spermatophyta</taxon>
        <taxon>Magnoliopsida</taxon>
        <taxon>Liliopsida</taxon>
        <taxon>Poales</taxon>
        <taxon>Poaceae</taxon>
        <taxon>PACMAD clade</taxon>
        <taxon>Arundinoideae</taxon>
        <taxon>Arundineae</taxon>
        <taxon>Arundo</taxon>
    </lineage>
</organism>
<evidence type="ECO:0000313" key="2">
    <source>
        <dbReference type="EMBL" id="JAE09343.1"/>
    </source>
</evidence>
<feature type="transmembrane region" description="Helical" evidence="1">
    <location>
        <begin position="16"/>
        <end position="33"/>
    </location>
</feature>
<keyword evidence="1" id="KW-0812">Transmembrane</keyword>
<sequence>MRILCCTSWTPPSNPAFPAFIGGAYAMSAAAIARRGRGGDRGLGFRLVEAGGKVAARGEC</sequence>
<protein>
    <submittedName>
        <fullName evidence="2">Uncharacterized protein</fullName>
    </submittedName>
</protein>
<keyword evidence="1" id="KW-1133">Transmembrane helix</keyword>
<dbReference type="EMBL" id="GBRH01188553">
    <property type="protein sequence ID" value="JAE09343.1"/>
    <property type="molecule type" value="Transcribed_RNA"/>
</dbReference>
<keyword evidence="1" id="KW-0472">Membrane</keyword>
<accession>A0A0A9FM28</accession>
<evidence type="ECO:0000256" key="1">
    <source>
        <dbReference type="SAM" id="Phobius"/>
    </source>
</evidence>
<dbReference type="AlphaFoldDB" id="A0A0A9FM28"/>